<dbReference type="RefSeq" id="WP_339382313.1">
    <property type="nucleotide sequence ID" value="NZ_CAWNNC010000001.1"/>
</dbReference>
<proteinExistence type="predicted"/>
<sequence>MTNDQSPIRNIPPFSQQIKFGYPASFGNRRRVFGVTIDIEI</sequence>
<accession>A0A2K8SS89</accession>
<dbReference type="AlphaFoldDB" id="A0A2K8SS89"/>
<dbReference type="Proteomes" id="UP000232003">
    <property type="component" value="Chromosome"/>
</dbReference>
<dbReference type="KEGG" id="nfl:COO91_04223"/>
<dbReference type="EMBL" id="CP024785">
    <property type="protein sequence ID" value="AUB38258.1"/>
    <property type="molecule type" value="Genomic_DNA"/>
</dbReference>
<gene>
    <name evidence="1" type="ORF">COO91_04223</name>
</gene>
<evidence type="ECO:0000313" key="1">
    <source>
        <dbReference type="EMBL" id="AUB38258.1"/>
    </source>
</evidence>
<keyword evidence="2" id="KW-1185">Reference proteome</keyword>
<organism evidence="1 2">
    <name type="scientific">Nostoc flagelliforme CCNUN1</name>
    <dbReference type="NCBI Taxonomy" id="2038116"/>
    <lineage>
        <taxon>Bacteria</taxon>
        <taxon>Bacillati</taxon>
        <taxon>Cyanobacteriota</taxon>
        <taxon>Cyanophyceae</taxon>
        <taxon>Nostocales</taxon>
        <taxon>Nostocaceae</taxon>
        <taxon>Nostoc</taxon>
    </lineage>
</organism>
<reference evidence="1 2" key="1">
    <citation type="submission" date="2017-11" db="EMBL/GenBank/DDBJ databases">
        <title>Complete genome of a free-living desiccation-tolerant cyanobacterium and its photosynthetic adaptation to extreme terrestrial habitat.</title>
        <authorList>
            <person name="Shang J."/>
        </authorList>
    </citation>
    <scope>NUCLEOTIDE SEQUENCE [LARGE SCALE GENOMIC DNA]</scope>
    <source>
        <strain evidence="1 2">CCNUN1</strain>
    </source>
</reference>
<evidence type="ECO:0000313" key="2">
    <source>
        <dbReference type="Proteomes" id="UP000232003"/>
    </source>
</evidence>
<name>A0A2K8SS89_9NOSO</name>
<protein>
    <submittedName>
        <fullName evidence="1">Uncharacterized protein</fullName>
    </submittedName>
</protein>